<dbReference type="Proteomes" id="UP001205105">
    <property type="component" value="Unassembled WGS sequence"/>
</dbReference>
<evidence type="ECO:0000313" key="2">
    <source>
        <dbReference type="EMBL" id="KAI7844176.1"/>
    </source>
</evidence>
<reference evidence="2" key="1">
    <citation type="submission" date="2020-11" db="EMBL/GenBank/DDBJ databases">
        <title>Chlorella ohadii genome sequencing and assembly.</title>
        <authorList>
            <person name="Murik O."/>
            <person name="Treves H."/>
            <person name="Kedem I."/>
            <person name="Shotland Y."/>
            <person name="Kaplan A."/>
        </authorList>
    </citation>
    <scope>NUCLEOTIDE SEQUENCE</scope>
    <source>
        <strain evidence="2">1</strain>
    </source>
</reference>
<feature type="compositionally biased region" description="Polar residues" evidence="1">
    <location>
        <begin position="1"/>
        <end position="10"/>
    </location>
</feature>
<evidence type="ECO:0000313" key="3">
    <source>
        <dbReference type="Proteomes" id="UP001205105"/>
    </source>
</evidence>
<comment type="caution">
    <text evidence="2">The sequence shown here is derived from an EMBL/GenBank/DDBJ whole genome shotgun (WGS) entry which is preliminary data.</text>
</comment>
<feature type="compositionally biased region" description="Low complexity" evidence="1">
    <location>
        <begin position="12"/>
        <end position="25"/>
    </location>
</feature>
<dbReference type="AlphaFoldDB" id="A0AAD5H521"/>
<evidence type="ECO:0000256" key="1">
    <source>
        <dbReference type="SAM" id="MobiDB-lite"/>
    </source>
</evidence>
<dbReference type="EMBL" id="JADXDR010000033">
    <property type="protein sequence ID" value="KAI7844176.1"/>
    <property type="molecule type" value="Genomic_DNA"/>
</dbReference>
<gene>
    <name evidence="2" type="ORF">COHA_002311</name>
</gene>
<protein>
    <submittedName>
        <fullName evidence="2">Uncharacterized protein</fullName>
    </submittedName>
</protein>
<feature type="region of interest" description="Disordered" evidence="1">
    <location>
        <begin position="110"/>
        <end position="133"/>
    </location>
</feature>
<feature type="compositionally biased region" description="Basic and acidic residues" evidence="1">
    <location>
        <begin position="110"/>
        <end position="123"/>
    </location>
</feature>
<accession>A0AAD5H521</accession>
<sequence>MRFVKSSQRLQRAAAPRPGRPAAAATPPPPPPSDSSDQARRAEAQEALLEALRESGVPLANIQLGRADDDDEEWLDVLDAESDEWMRKPQVPEIVEELLGGDVAAAARQLDEEQRRRREERQRQQQQQSGEPE</sequence>
<name>A0AAD5H521_9CHLO</name>
<proteinExistence type="predicted"/>
<feature type="compositionally biased region" description="Low complexity" evidence="1">
    <location>
        <begin position="124"/>
        <end position="133"/>
    </location>
</feature>
<feature type="region of interest" description="Disordered" evidence="1">
    <location>
        <begin position="1"/>
        <end position="45"/>
    </location>
</feature>
<organism evidence="2 3">
    <name type="scientific">Chlorella ohadii</name>
    <dbReference type="NCBI Taxonomy" id="2649997"/>
    <lineage>
        <taxon>Eukaryota</taxon>
        <taxon>Viridiplantae</taxon>
        <taxon>Chlorophyta</taxon>
        <taxon>core chlorophytes</taxon>
        <taxon>Trebouxiophyceae</taxon>
        <taxon>Chlorellales</taxon>
        <taxon>Chlorellaceae</taxon>
        <taxon>Chlorella clade</taxon>
        <taxon>Chlorella</taxon>
    </lineage>
</organism>
<keyword evidence="3" id="KW-1185">Reference proteome</keyword>